<dbReference type="STRING" id="71784.A0A1Y2BIF6"/>
<dbReference type="AlphaFoldDB" id="A0A1Y2BIF6"/>
<dbReference type="PROSITE" id="PS50048">
    <property type="entry name" value="ZN2_CY6_FUNGAL_2"/>
    <property type="match status" value="1"/>
</dbReference>
<keyword evidence="9" id="KW-0472">Membrane</keyword>
<dbReference type="EMBL" id="MCFC01000003">
    <property type="protein sequence ID" value="ORY34327.1"/>
    <property type="molecule type" value="Genomic_DNA"/>
</dbReference>
<feature type="compositionally biased region" description="Polar residues" evidence="8">
    <location>
        <begin position="598"/>
        <end position="607"/>
    </location>
</feature>
<dbReference type="GO" id="GO:0005634">
    <property type="term" value="C:nucleus"/>
    <property type="evidence" value="ECO:0007669"/>
    <property type="project" value="UniProtKB-SubCell"/>
</dbReference>
<evidence type="ECO:0000313" key="12">
    <source>
        <dbReference type="Proteomes" id="UP000193986"/>
    </source>
</evidence>
<dbReference type="GO" id="GO:0003677">
    <property type="term" value="F:DNA binding"/>
    <property type="evidence" value="ECO:0007669"/>
    <property type="project" value="UniProtKB-KW"/>
</dbReference>
<dbReference type="PROSITE" id="PS00463">
    <property type="entry name" value="ZN2_CY6_FUNGAL_1"/>
    <property type="match status" value="1"/>
</dbReference>
<evidence type="ECO:0000313" key="11">
    <source>
        <dbReference type="EMBL" id="ORY34327.1"/>
    </source>
</evidence>
<dbReference type="Pfam" id="PF04082">
    <property type="entry name" value="Fungal_trans"/>
    <property type="match status" value="1"/>
</dbReference>
<name>A0A1Y2BIF6_9TREE</name>
<evidence type="ECO:0000256" key="2">
    <source>
        <dbReference type="ARBA" id="ARBA00022723"/>
    </source>
</evidence>
<dbReference type="InterPro" id="IPR001138">
    <property type="entry name" value="Zn2Cys6_DnaBD"/>
</dbReference>
<feature type="transmembrane region" description="Helical" evidence="9">
    <location>
        <begin position="523"/>
        <end position="542"/>
    </location>
</feature>
<dbReference type="SUPFAM" id="SSF57701">
    <property type="entry name" value="Zn2/Cys6 DNA-binding domain"/>
    <property type="match status" value="1"/>
</dbReference>
<keyword evidence="12" id="KW-1185">Reference proteome</keyword>
<evidence type="ECO:0000256" key="3">
    <source>
        <dbReference type="ARBA" id="ARBA00022833"/>
    </source>
</evidence>
<dbReference type="OrthoDB" id="2594722at2759"/>
<keyword evidence="9" id="KW-0812">Transmembrane</keyword>
<dbReference type="CDD" id="cd12148">
    <property type="entry name" value="fungal_TF_MHR"/>
    <property type="match status" value="1"/>
</dbReference>
<keyword evidence="2" id="KW-0479">Metal-binding</keyword>
<dbReference type="FunCoup" id="A0A1Y2BIF6">
    <property type="interactions" value="23"/>
</dbReference>
<gene>
    <name evidence="11" type="ORF">BCR39DRAFT_517709</name>
</gene>
<evidence type="ECO:0000256" key="1">
    <source>
        <dbReference type="ARBA" id="ARBA00004123"/>
    </source>
</evidence>
<reference evidence="11 12" key="1">
    <citation type="submission" date="2016-07" db="EMBL/GenBank/DDBJ databases">
        <title>Pervasive Adenine N6-methylation of Active Genes in Fungi.</title>
        <authorList>
            <consortium name="DOE Joint Genome Institute"/>
            <person name="Mondo S.J."/>
            <person name="Dannebaum R.O."/>
            <person name="Kuo R.C."/>
            <person name="Labutti K."/>
            <person name="Haridas S."/>
            <person name="Kuo A."/>
            <person name="Salamov A."/>
            <person name="Ahrendt S.R."/>
            <person name="Lipzen A."/>
            <person name="Sullivan W."/>
            <person name="Andreopoulos W.B."/>
            <person name="Clum A."/>
            <person name="Lindquist E."/>
            <person name="Daum C."/>
            <person name="Ramamoorthy G.K."/>
            <person name="Gryganskyi A."/>
            <person name="Culley D."/>
            <person name="Magnuson J.K."/>
            <person name="James T.Y."/>
            <person name="O'Malley M.A."/>
            <person name="Stajich J.E."/>
            <person name="Spatafora J.W."/>
            <person name="Visel A."/>
            <person name="Grigoriev I.V."/>
        </authorList>
    </citation>
    <scope>NUCLEOTIDE SEQUENCE [LARGE SCALE GENOMIC DNA]</scope>
    <source>
        <strain evidence="11 12">68-887.2</strain>
    </source>
</reference>
<dbReference type="GO" id="GO:0008270">
    <property type="term" value="F:zinc ion binding"/>
    <property type="evidence" value="ECO:0007669"/>
    <property type="project" value="InterPro"/>
</dbReference>
<dbReference type="CDD" id="cd00067">
    <property type="entry name" value="GAL4"/>
    <property type="match status" value="1"/>
</dbReference>
<evidence type="ECO:0000256" key="9">
    <source>
        <dbReference type="SAM" id="Phobius"/>
    </source>
</evidence>
<comment type="subcellular location">
    <subcellularLocation>
        <location evidence="1">Nucleus</location>
    </subcellularLocation>
</comment>
<protein>
    <submittedName>
        <fullName evidence="11">Fungal-specific transcription factor domain-domain-containing protein</fullName>
    </submittedName>
</protein>
<evidence type="ECO:0000256" key="8">
    <source>
        <dbReference type="SAM" id="MobiDB-lite"/>
    </source>
</evidence>
<dbReference type="GO" id="GO:0006351">
    <property type="term" value="P:DNA-templated transcription"/>
    <property type="evidence" value="ECO:0007669"/>
    <property type="project" value="InterPro"/>
</dbReference>
<dbReference type="InterPro" id="IPR051615">
    <property type="entry name" value="Transcr_Regulatory_Elem"/>
</dbReference>
<dbReference type="Pfam" id="PF00172">
    <property type="entry name" value="Zn_clus"/>
    <property type="match status" value="1"/>
</dbReference>
<dbReference type="Proteomes" id="UP000193986">
    <property type="component" value="Unassembled WGS sequence"/>
</dbReference>
<evidence type="ECO:0000256" key="6">
    <source>
        <dbReference type="ARBA" id="ARBA00023163"/>
    </source>
</evidence>
<dbReference type="PANTHER" id="PTHR31313:SF85">
    <property type="entry name" value="ZN(II)2CYS6 TRANSCRIPTION FACTOR (EUROFUNG)"/>
    <property type="match status" value="1"/>
</dbReference>
<evidence type="ECO:0000259" key="10">
    <source>
        <dbReference type="PROSITE" id="PS50048"/>
    </source>
</evidence>
<evidence type="ECO:0000256" key="7">
    <source>
        <dbReference type="ARBA" id="ARBA00023242"/>
    </source>
</evidence>
<sequence length="702" mass="78289">MMGVAQDVGSSRKQSQRSETPYKKRRYAVACLPCRERKIKCEGGDLPPCQGCRAAAITCIPSSSTRAKRPRTPSVAQTPERLGFEERMRRVEAILGIEDDVELPLDDPEETKVERSALDHPRFAFGSLDRPVYHGETSMHNDFDTPPGRASRDSISAVEDGSSWSMARLRALCKTKHRYVSPEEGEFYLDAYFCWASITYSAIYRPTFIRDMALDGPYFSPFLLIVIYISAIRFAVGLSEEEREIRGDRLVSIAMGMIAQEIAKPSGIPTIQALIGLAGRQASVGNNSQAWLLTGMGIRMMQDMGIHLPHDDRADSRFTAEEREIRTRLYWSAYCWDKTLGLSLGREPALLCRNGDSPDCIQDESDDQEPWVPYYPPGVTPPARASTYPHQPRLTIFTLRHSCQLNIILESILTNMYSIERPNARSLSFIRTADERLVSWLKNLPRELWLDINDLPAVSPPTHIVTLNLLYSVMQILLYRPLLTAQHQPADVVSSALDKCRSAAVAVNEILSLWGRTFGHINMVYLMMYSCFVAAGVDVLLLRVGTAAMRKDALNRVLLSLDILEKASHQGPGIKRGIEIIKTQLERATRGDFDVDVTGTQTNSGTRLTPIKQDPTSSIHPSVADLSTQTLVTSDTTLVPPSSDNLNTPGFLLSHDRYDPAAANTPQYLLDAQDLLNFLGETQISTDDPFAFASDGTWQGWN</sequence>
<evidence type="ECO:0000256" key="4">
    <source>
        <dbReference type="ARBA" id="ARBA00023015"/>
    </source>
</evidence>
<proteinExistence type="predicted"/>
<comment type="caution">
    <text evidence="11">The sequence shown here is derived from an EMBL/GenBank/DDBJ whole genome shotgun (WGS) entry which is preliminary data.</text>
</comment>
<feature type="domain" description="Zn(2)-C6 fungal-type" evidence="10">
    <location>
        <begin position="30"/>
        <end position="59"/>
    </location>
</feature>
<feature type="region of interest" description="Disordered" evidence="8">
    <location>
        <begin position="595"/>
        <end position="619"/>
    </location>
</feature>
<dbReference type="PANTHER" id="PTHR31313">
    <property type="entry name" value="TY1 ENHANCER ACTIVATOR"/>
    <property type="match status" value="1"/>
</dbReference>
<dbReference type="InterPro" id="IPR036864">
    <property type="entry name" value="Zn2-C6_fun-type_DNA-bd_sf"/>
</dbReference>
<dbReference type="SMART" id="SM00066">
    <property type="entry name" value="GAL4"/>
    <property type="match status" value="1"/>
</dbReference>
<organism evidence="11 12">
    <name type="scientific">Naematelia encephala</name>
    <dbReference type="NCBI Taxonomy" id="71784"/>
    <lineage>
        <taxon>Eukaryota</taxon>
        <taxon>Fungi</taxon>
        <taxon>Dikarya</taxon>
        <taxon>Basidiomycota</taxon>
        <taxon>Agaricomycotina</taxon>
        <taxon>Tremellomycetes</taxon>
        <taxon>Tremellales</taxon>
        <taxon>Naemateliaceae</taxon>
        <taxon>Naematelia</taxon>
    </lineage>
</organism>
<dbReference type="InParanoid" id="A0A1Y2BIF6"/>
<keyword evidence="7" id="KW-0539">Nucleus</keyword>
<keyword evidence="9" id="KW-1133">Transmembrane helix</keyword>
<keyword evidence="6" id="KW-0804">Transcription</keyword>
<dbReference type="SMART" id="SM00906">
    <property type="entry name" value="Fungal_trans"/>
    <property type="match status" value="1"/>
</dbReference>
<evidence type="ECO:0000256" key="5">
    <source>
        <dbReference type="ARBA" id="ARBA00023125"/>
    </source>
</evidence>
<keyword evidence="3" id="KW-0862">Zinc</keyword>
<keyword evidence="5" id="KW-0238">DNA-binding</keyword>
<dbReference type="InterPro" id="IPR007219">
    <property type="entry name" value="XnlR_reg_dom"/>
</dbReference>
<feature type="compositionally biased region" description="Polar residues" evidence="8">
    <location>
        <begin position="8"/>
        <end position="19"/>
    </location>
</feature>
<accession>A0A1Y2BIF6</accession>
<feature type="region of interest" description="Disordered" evidence="8">
    <location>
        <begin position="1"/>
        <end position="21"/>
    </location>
</feature>
<keyword evidence="4" id="KW-0805">Transcription regulation</keyword>
<dbReference type="GO" id="GO:0000981">
    <property type="term" value="F:DNA-binding transcription factor activity, RNA polymerase II-specific"/>
    <property type="evidence" value="ECO:0007669"/>
    <property type="project" value="InterPro"/>
</dbReference>
<dbReference type="Gene3D" id="4.10.240.10">
    <property type="entry name" value="Zn(2)-C6 fungal-type DNA-binding domain"/>
    <property type="match status" value="1"/>
</dbReference>